<evidence type="ECO:0000313" key="1">
    <source>
        <dbReference type="EMBL" id="HAT3582940.1"/>
    </source>
</evidence>
<organism evidence="1 2">
    <name type="scientific">Kluyvera intermedia</name>
    <name type="common">Enterobacter intermedius</name>
    <dbReference type="NCBI Taxonomy" id="61648"/>
    <lineage>
        <taxon>Bacteria</taxon>
        <taxon>Pseudomonadati</taxon>
        <taxon>Pseudomonadota</taxon>
        <taxon>Gammaproteobacteria</taxon>
        <taxon>Enterobacterales</taxon>
        <taxon>Enterobacteriaceae</taxon>
        <taxon>Kluyvera</taxon>
    </lineage>
</organism>
<comment type="caution">
    <text evidence="1">The sequence shown here is derived from an EMBL/GenBank/DDBJ whole genome shotgun (WGS) entry which is preliminary data.</text>
</comment>
<name>A0A9P3WH04_KLUIN</name>
<accession>A0A9P3WH04</accession>
<dbReference type="Proteomes" id="UP000867740">
    <property type="component" value="Unassembled WGS sequence"/>
</dbReference>
<evidence type="ECO:0000313" key="2">
    <source>
        <dbReference type="Proteomes" id="UP000867740"/>
    </source>
</evidence>
<reference evidence="1" key="1">
    <citation type="journal article" date="2018" name="Genome Biol.">
        <title>SKESA: strategic k-mer extension for scrupulous assemblies.</title>
        <authorList>
            <person name="Souvorov A."/>
            <person name="Agarwala R."/>
            <person name="Lipman D.J."/>
        </authorList>
    </citation>
    <scope>NUCLEOTIDE SEQUENCE</scope>
    <source>
        <strain evidence="1">CAVp300</strain>
    </source>
</reference>
<proteinExistence type="predicted"/>
<reference evidence="1" key="2">
    <citation type="submission" date="2020-10" db="EMBL/GenBank/DDBJ databases">
        <authorList>
            <consortium name="NCBI Pathogen Detection Project"/>
        </authorList>
    </citation>
    <scope>NUCLEOTIDE SEQUENCE</scope>
    <source>
        <strain evidence="1">CAVp300</strain>
    </source>
</reference>
<dbReference type="AlphaFoldDB" id="A0A9P3WH04"/>
<protein>
    <submittedName>
        <fullName evidence="1">Uncharacterized protein</fullName>
    </submittedName>
</protein>
<dbReference type="RefSeq" id="WP_047370198.1">
    <property type="nucleotide sequence ID" value="NZ_CABMNU010000005.1"/>
</dbReference>
<dbReference type="EMBL" id="DACSUM010000027">
    <property type="protein sequence ID" value="HAT3582940.1"/>
    <property type="molecule type" value="Genomic_DNA"/>
</dbReference>
<gene>
    <name evidence="1" type="ORF">I8531_003267</name>
</gene>
<sequence length="100" mass="11753">MIYSSIKTHYLSAESGDRLVRYDIIATDSDTYLVKVIDEQKSTMAEPKPLLLIDQFHVTRSDYFEHYGINVAQQAITFNLPPSFEDYLLLYCQRHRNKYV</sequence>